<accession>A0A3A4MQV6</accession>
<dbReference type="RefSeq" id="WP_050272731.1">
    <property type="nucleotide sequence ID" value="NZ_PTTJ01000077.1"/>
</dbReference>
<sequence>MSTLTRDRVYNFRVNTQLFEEAKIILESQNISLSDALNLFVEQIVLEKGLPIKTADQLKAEVFLGELKSELDKGYQDIIEGRLYDADEIFSKYGL</sequence>
<comment type="caution">
    <text evidence="1">The sequence shown here is derived from an EMBL/GenBank/DDBJ whole genome shotgun (WGS) entry which is preliminary data.</text>
</comment>
<dbReference type="AlphaFoldDB" id="A0A3A4MQV6"/>
<proteinExistence type="predicted"/>
<dbReference type="Proteomes" id="UP000265600">
    <property type="component" value="Unassembled WGS sequence"/>
</dbReference>
<name>A0A3A4MQV6_9STRE</name>
<organism evidence="1 2">
    <name type="scientific">Streptococcus pseudopneumoniae</name>
    <dbReference type="NCBI Taxonomy" id="257758"/>
    <lineage>
        <taxon>Bacteria</taxon>
        <taxon>Bacillati</taxon>
        <taxon>Bacillota</taxon>
        <taxon>Bacilli</taxon>
        <taxon>Lactobacillales</taxon>
        <taxon>Streptococcaceae</taxon>
        <taxon>Streptococcus</taxon>
    </lineage>
</organism>
<dbReference type="InterPro" id="IPR013321">
    <property type="entry name" value="Arc_rbn_hlx_hlx"/>
</dbReference>
<protein>
    <submittedName>
        <fullName evidence="1">Acyl-ACP desaturase</fullName>
    </submittedName>
</protein>
<evidence type="ECO:0000313" key="2">
    <source>
        <dbReference type="Proteomes" id="UP000265600"/>
    </source>
</evidence>
<dbReference type="InterPro" id="IPR007337">
    <property type="entry name" value="RelB/DinJ"/>
</dbReference>
<dbReference type="EMBL" id="PTTJ01000077">
    <property type="protein sequence ID" value="RJP12727.1"/>
    <property type="molecule type" value="Genomic_DNA"/>
</dbReference>
<dbReference type="Pfam" id="PF04221">
    <property type="entry name" value="RelB"/>
    <property type="match status" value="1"/>
</dbReference>
<evidence type="ECO:0000313" key="1">
    <source>
        <dbReference type="EMBL" id="RJP12727.1"/>
    </source>
</evidence>
<dbReference type="GO" id="GO:0006355">
    <property type="term" value="P:regulation of DNA-templated transcription"/>
    <property type="evidence" value="ECO:0007669"/>
    <property type="project" value="InterPro"/>
</dbReference>
<reference evidence="2" key="1">
    <citation type="submission" date="2018-02" db="EMBL/GenBank/DDBJ databases">
        <authorList>
            <person name="Handem S."/>
        </authorList>
    </citation>
    <scope>NUCLEOTIDE SEQUENCE [LARGE SCALE GENOMIC DNA]</scope>
    <source>
        <strain evidence="2">Spain3473</strain>
    </source>
</reference>
<gene>
    <name evidence="1" type="ORF">C5O69_05290</name>
</gene>
<dbReference type="Gene3D" id="1.10.1220.10">
    <property type="entry name" value="Met repressor-like"/>
    <property type="match status" value="1"/>
</dbReference>